<feature type="compositionally biased region" description="Basic and acidic residues" evidence="1">
    <location>
        <begin position="94"/>
        <end position="107"/>
    </location>
</feature>
<evidence type="ECO:0000256" key="1">
    <source>
        <dbReference type="SAM" id="MobiDB-lite"/>
    </source>
</evidence>
<proteinExistence type="predicted"/>
<protein>
    <submittedName>
        <fullName evidence="2">Uncharacterized protein</fullName>
    </submittedName>
</protein>
<dbReference type="Proteomes" id="UP000318538">
    <property type="component" value="Chromosome"/>
</dbReference>
<evidence type="ECO:0000313" key="3">
    <source>
        <dbReference type="Proteomes" id="UP000318538"/>
    </source>
</evidence>
<gene>
    <name evidence="2" type="ORF">K227x_19360</name>
</gene>
<dbReference type="EMBL" id="CP036525">
    <property type="protein sequence ID" value="QDT03552.1"/>
    <property type="molecule type" value="Genomic_DNA"/>
</dbReference>
<accession>A0A517N8V9</accession>
<organism evidence="2 3">
    <name type="scientific">Rubripirellula lacrimiformis</name>
    <dbReference type="NCBI Taxonomy" id="1930273"/>
    <lineage>
        <taxon>Bacteria</taxon>
        <taxon>Pseudomonadati</taxon>
        <taxon>Planctomycetota</taxon>
        <taxon>Planctomycetia</taxon>
        <taxon>Pirellulales</taxon>
        <taxon>Pirellulaceae</taxon>
        <taxon>Rubripirellula</taxon>
    </lineage>
</organism>
<feature type="compositionally biased region" description="Basic and acidic residues" evidence="1">
    <location>
        <begin position="29"/>
        <end position="42"/>
    </location>
</feature>
<feature type="region of interest" description="Disordered" evidence="1">
    <location>
        <begin position="92"/>
        <end position="120"/>
    </location>
</feature>
<feature type="region of interest" description="Disordered" evidence="1">
    <location>
        <begin position="22"/>
        <end position="42"/>
    </location>
</feature>
<name>A0A517N8V9_9BACT</name>
<reference evidence="2 3" key="1">
    <citation type="submission" date="2019-02" db="EMBL/GenBank/DDBJ databases">
        <title>Deep-cultivation of Planctomycetes and their phenomic and genomic characterization uncovers novel biology.</title>
        <authorList>
            <person name="Wiegand S."/>
            <person name="Jogler M."/>
            <person name="Boedeker C."/>
            <person name="Pinto D."/>
            <person name="Vollmers J."/>
            <person name="Rivas-Marin E."/>
            <person name="Kohn T."/>
            <person name="Peeters S.H."/>
            <person name="Heuer A."/>
            <person name="Rast P."/>
            <person name="Oberbeckmann S."/>
            <person name="Bunk B."/>
            <person name="Jeske O."/>
            <person name="Meyerdierks A."/>
            <person name="Storesund J.E."/>
            <person name="Kallscheuer N."/>
            <person name="Luecker S."/>
            <person name="Lage O.M."/>
            <person name="Pohl T."/>
            <person name="Merkel B.J."/>
            <person name="Hornburger P."/>
            <person name="Mueller R.-W."/>
            <person name="Bruemmer F."/>
            <person name="Labrenz M."/>
            <person name="Spormann A.M."/>
            <person name="Op den Camp H."/>
            <person name="Overmann J."/>
            <person name="Amann R."/>
            <person name="Jetten M.S.M."/>
            <person name="Mascher T."/>
            <person name="Medema M.H."/>
            <person name="Devos D.P."/>
            <person name="Kaster A.-K."/>
            <person name="Ovreas L."/>
            <person name="Rohde M."/>
            <person name="Galperin M.Y."/>
            <person name="Jogler C."/>
        </authorList>
    </citation>
    <scope>NUCLEOTIDE SEQUENCE [LARGE SCALE GENOMIC DNA]</scope>
    <source>
        <strain evidence="2 3">K22_7</strain>
    </source>
</reference>
<dbReference type="AlphaFoldDB" id="A0A517N8V9"/>
<dbReference type="KEGG" id="rlc:K227x_19360"/>
<keyword evidence="3" id="KW-1185">Reference proteome</keyword>
<sequence>MVGGFLRAANLQFWAPLTPSLSPRSASKHYFDGDPGERGQREERLQIEQCKFVIGGMVGGFMCTANLQFWPPHPIPLPRIRIEALLRWRSGGEGAKEGGSRERRDNRSPTFWPPHAGPLPQIRVEASLRLRSGGEGAQEGEARY</sequence>
<evidence type="ECO:0000313" key="2">
    <source>
        <dbReference type="EMBL" id="QDT03552.1"/>
    </source>
</evidence>